<dbReference type="OrthoDB" id="2018619at2759"/>
<dbReference type="CDD" id="cd11482">
    <property type="entry name" value="SLC-NCS1sbd_NRT1-like"/>
    <property type="match status" value="1"/>
</dbReference>
<feature type="transmembrane region" description="Helical" evidence="7">
    <location>
        <begin position="129"/>
        <end position="151"/>
    </location>
</feature>
<feature type="transmembrane region" description="Helical" evidence="7">
    <location>
        <begin position="46"/>
        <end position="70"/>
    </location>
</feature>
<dbReference type="GO" id="GO:0005886">
    <property type="term" value="C:plasma membrane"/>
    <property type="evidence" value="ECO:0007669"/>
    <property type="project" value="TreeGrafter"/>
</dbReference>
<feature type="transmembrane region" description="Helical" evidence="7">
    <location>
        <begin position="371"/>
        <end position="390"/>
    </location>
</feature>
<organism evidence="8 9">
    <name type="scientific">Dekkera bruxellensis</name>
    <name type="common">Brettanomyces custersii</name>
    <dbReference type="NCBI Taxonomy" id="5007"/>
    <lineage>
        <taxon>Eukaryota</taxon>
        <taxon>Fungi</taxon>
        <taxon>Dikarya</taxon>
        <taxon>Ascomycota</taxon>
        <taxon>Saccharomycotina</taxon>
        <taxon>Pichiomycetes</taxon>
        <taxon>Pichiales</taxon>
        <taxon>Pichiaceae</taxon>
        <taxon>Brettanomyces</taxon>
    </lineage>
</organism>
<evidence type="ECO:0000256" key="4">
    <source>
        <dbReference type="ARBA" id="ARBA00022989"/>
    </source>
</evidence>
<dbReference type="PANTHER" id="PTHR30618">
    <property type="entry name" value="NCS1 FAMILY PURINE/PYRIMIDINE TRANSPORTER"/>
    <property type="match status" value="1"/>
</dbReference>
<dbReference type="KEGG" id="bbrx:BRETT_002216"/>
<dbReference type="Gene3D" id="1.10.4160.10">
    <property type="entry name" value="Hydantoin permease"/>
    <property type="match status" value="1"/>
</dbReference>
<dbReference type="AlphaFoldDB" id="A0A871RI11"/>
<feature type="transmembrane region" description="Helical" evidence="7">
    <location>
        <begin position="484"/>
        <end position="503"/>
    </location>
</feature>
<gene>
    <name evidence="8" type="ORF">BRETT_002216</name>
</gene>
<feature type="region of interest" description="Disordered" evidence="6">
    <location>
        <begin position="539"/>
        <end position="562"/>
    </location>
</feature>
<dbReference type="InterPro" id="IPR045225">
    <property type="entry name" value="Uracil/uridine/allantoin_perm"/>
</dbReference>
<feature type="transmembrane region" description="Helical" evidence="7">
    <location>
        <begin position="396"/>
        <end position="421"/>
    </location>
</feature>
<keyword evidence="4 7" id="KW-1133">Transmembrane helix</keyword>
<evidence type="ECO:0000256" key="7">
    <source>
        <dbReference type="SAM" id="Phobius"/>
    </source>
</evidence>
<dbReference type="Proteomes" id="UP000663131">
    <property type="component" value="Chromosome 9"/>
</dbReference>
<dbReference type="PANTHER" id="PTHR30618:SF15">
    <property type="entry name" value="NICOTINAMIDE RIBOSIDE TRANSPORTER 1-RELATED"/>
    <property type="match status" value="1"/>
</dbReference>
<sequence length="562" mass="62120">MKEYFSNFLQKIQVSANDQEKTSNWVNRDIMPLPSRRCTWNDWDFVGFWAVIALSISTWQGCSSLLSIGLNVWQSMVIIIIAKLLMFLIAVAHGWGGAVWHIGFPIYCRFTFGIIGSFFAFAQRIILCIVWYAEQAYTGGMCLSILLGSIFPSFYRMKNHFPESLPMTTKTFIGFVLYHVLSIPFLYIPPEKFKAPFRYVSLISLAAILGTSIGSMVHAHGAGNLLTSKSSITGSSNMGMTWMYGINIVINSYAVGLANQPDFSRFVKRPGQQIYGQAFSILVLGTIIPFLGLLGTSAASKSYGDVSTLGLWNPPNIISLWLEEKYDSKSRAAAFFASFGFFISTLGLNTIDNGVSGAMDLTALVPKFINIRRGVYIIMIISIVINPWQIVSKATIFTNVLGSYGCFLGPMIGVMISDYFLIRKQKLKISDLYISEKSSIYWFFHGFNLRSWASWIAGFIPGIIGFPSVNPALTGKVPEAAIKLFHISFIIGFIISFLLQTLLGHLFPPAGLGELDDVNTSFSGEELNQISTIQDINSTKSDELGSSSKSEAGIKELSVTKA</sequence>
<dbReference type="InterPro" id="IPR001248">
    <property type="entry name" value="Pur-cyt_permease"/>
</dbReference>
<keyword evidence="5 7" id="KW-0472">Membrane</keyword>
<evidence type="ECO:0008006" key="10">
    <source>
        <dbReference type="Google" id="ProtNLM"/>
    </source>
</evidence>
<feature type="transmembrane region" description="Helical" evidence="7">
    <location>
        <begin position="102"/>
        <end position="122"/>
    </location>
</feature>
<dbReference type="Pfam" id="PF02133">
    <property type="entry name" value="Transp_cyt_pur"/>
    <property type="match status" value="1"/>
</dbReference>
<keyword evidence="3 7" id="KW-0812">Transmembrane</keyword>
<name>A0A871RI11_DEKBR</name>
<evidence type="ECO:0000256" key="6">
    <source>
        <dbReference type="SAM" id="MobiDB-lite"/>
    </source>
</evidence>
<dbReference type="RefSeq" id="XP_041138544.1">
    <property type="nucleotide sequence ID" value="XM_041280753.1"/>
</dbReference>
<comment type="subcellular location">
    <subcellularLocation>
        <location evidence="1">Membrane</location>
        <topology evidence="1">Multi-pass membrane protein</topology>
    </subcellularLocation>
</comment>
<evidence type="ECO:0000256" key="3">
    <source>
        <dbReference type="ARBA" id="ARBA00022692"/>
    </source>
</evidence>
<dbReference type="GeneID" id="64574140"/>
<evidence type="ECO:0000256" key="2">
    <source>
        <dbReference type="ARBA" id="ARBA00008974"/>
    </source>
</evidence>
<comment type="similarity">
    <text evidence="2">Belongs to the purine-cytosine permease (2.A.39) family.</text>
</comment>
<accession>A0A871RI11</accession>
<protein>
    <recommendedName>
        <fullName evidence="10">Allantoin permease</fullName>
    </recommendedName>
</protein>
<feature type="transmembrane region" description="Helical" evidence="7">
    <location>
        <begin position="442"/>
        <end position="464"/>
    </location>
</feature>
<feature type="transmembrane region" description="Helical" evidence="7">
    <location>
        <begin position="241"/>
        <end position="258"/>
    </location>
</feature>
<proteinExistence type="inferred from homology"/>
<feature type="compositionally biased region" description="Polar residues" evidence="6">
    <location>
        <begin position="539"/>
        <end position="550"/>
    </location>
</feature>
<feature type="transmembrane region" description="Helical" evidence="7">
    <location>
        <begin position="171"/>
        <end position="188"/>
    </location>
</feature>
<reference evidence="8" key="2">
    <citation type="journal article" name="BMC Genomics">
        <title>New genome assemblies reveal patterns of domestication and adaptation across Brettanomyces (Dekkera) species.</title>
        <authorList>
            <person name="Roach M.J."/>
            <person name="Borneman A.R."/>
        </authorList>
    </citation>
    <scope>NUCLEOTIDE SEQUENCE</scope>
    <source>
        <strain evidence="8">UCD 2041</strain>
    </source>
</reference>
<feature type="transmembrane region" description="Helical" evidence="7">
    <location>
        <begin position="77"/>
        <end position="96"/>
    </location>
</feature>
<dbReference type="EMBL" id="CP063137">
    <property type="protein sequence ID" value="QOU22051.1"/>
    <property type="molecule type" value="Genomic_DNA"/>
</dbReference>
<evidence type="ECO:0000256" key="5">
    <source>
        <dbReference type="ARBA" id="ARBA00023136"/>
    </source>
</evidence>
<evidence type="ECO:0000256" key="1">
    <source>
        <dbReference type="ARBA" id="ARBA00004141"/>
    </source>
</evidence>
<feature type="transmembrane region" description="Helical" evidence="7">
    <location>
        <begin position="200"/>
        <end position="221"/>
    </location>
</feature>
<evidence type="ECO:0000313" key="8">
    <source>
        <dbReference type="EMBL" id="QOU22051.1"/>
    </source>
</evidence>
<reference evidence="8" key="1">
    <citation type="submission" date="2020-10" db="EMBL/GenBank/DDBJ databases">
        <authorList>
            <person name="Palmer J.M."/>
        </authorList>
    </citation>
    <scope>NUCLEOTIDE SEQUENCE</scope>
    <source>
        <strain evidence="8">UCD 2041</strain>
    </source>
</reference>
<evidence type="ECO:0000313" key="9">
    <source>
        <dbReference type="Proteomes" id="UP000663131"/>
    </source>
</evidence>
<feature type="transmembrane region" description="Helical" evidence="7">
    <location>
        <begin position="279"/>
        <end position="299"/>
    </location>
</feature>
<dbReference type="GO" id="GO:0015205">
    <property type="term" value="F:nucleobase transmembrane transporter activity"/>
    <property type="evidence" value="ECO:0007669"/>
    <property type="project" value="TreeGrafter"/>
</dbReference>